<dbReference type="PANTHER" id="PTHR34137">
    <property type="entry name" value="EXODEOXYRIBONUCLEASE 7 SMALL SUBUNIT"/>
    <property type="match status" value="1"/>
</dbReference>
<accession>A0A0A0D125</accession>
<comment type="similarity">
    <text evidence="1 6">Belongs to the XseB family.</text>
</comment>
<evidence type="ECO:0000313" key="8">
    <source>
        <dbReference type="Proteomes" id="UP000029995"/>
    </source>
</evidence>
<comment type="subunit">
    <text evidence="6">Heterooligomer composed of large and small subunits.</text>
</comment>
<reference evidence="7 8" key="1">
    <citation type="submission" date="2014-01" db="EMBL/GenBank/DDBJ databases">
        <title>Genome sequence determination for a cystic fibrosis isolate, Inquilinus limosus.</title>
        <authorList>
            <person name="Pino M."/>
            <person name="Di Conza J."/>
            <person name="Gutkind G."/>
        </authorList>
    </citation>
    <scope>NUCLEOTIDE SEQUENCE [LARGE SCALE GENOMIC DNA]</scope>
    <source>
        <strain evidence="7 8">MP06</strain>
    </source>
</reference>
<keyword evidence="5 6" id="KW-0269">Exonuclease</keyword>
<dbReference type="EC" id="3.1.11.6" evidence="6"/>
<dbReference type="PANTHER" id="PTHR34137:SF1">
    <property type="entry name" value="EXODEOXYRIBONUCLEASE 7 SMALL SUBUNIT"/>
    <property type="match status" value="1"/>
</dbReference>
<dbReference type="GO" id="GO:0008855">
    <property type="term" value="F:exodeoxyribonuclease VII activity"/>
    <property type="evidence" value="ECO:0007669"/>
    <property type="project" value="UniProtKB-UniRule"/>
</dbReference>
<gene>
    <name evidence="6" type="primary">xseB</name>
    <name evidence="7" type="ORF">P409_26325</name>
</gene>
<name>A0A0A0D125_9PROT</name>
<dbReference type="GO" id="GO:0009318">
    <property type="term" value="C:exodeoxyribonuclease VII complex"/>
    <property type="evidence" value="ECO:0007669"/>
    <property type="project" value="UniProtKB-UniRule"/>
</dbReference>
<evidence type="ECO:0000256" key="3">
    <source>
        <dbReference type="ARBA" id="ARBA00022722"/>
    </source>
</evidence>
<dbReference type="Gene3D" id="1.10.287.1040">
    <property type="entry name" value="Exonuclease VII, small subunit"/>
    <property type="match status" value="1"/>
</dbReference>
<dbReference type="RefSeq" id="WP_034845411.1">
    <property type="nucleotide sequence ID" value="NZ_JANX01000477.1"/>
</dbReference>
<dbReference type="Pfam" id="PF02609">
    <property type="entry name" value="Exonuc_VII_S"/>
    <property type="match status" value="1"/>
</dbReference>
<evidence type="ECO:0000256" key="1">
    <source>
        <dbReference type="ARBA" id="ARBA00009998"/>
    </source>
</evidence>
<comment type="function">
    <text evidence="6">Bidirectionally degrades single-stranded DNA into large acid-insoluble oligonucleotides, which are then degraded further into small acid-soluble oligonucleotides.</text>
</comment>
<dbReference type="SUPFAM" id="SSF116842">
    <property type="entry name" value="XseB-like"/>
    <property type="match status" value="1"/>
</dbReference>
<dbReference type="AlphaFoldDB" id="A0A0A0D125"/>
<comment type="subcellular location">
    <subcellularLocation>
        <location evidence="6">Cytoplasm</location>
    </subcellularLocation>
</comment>
<comment type="catalytic activity">
    <reaction evidence="6">
        <text>Exonucleolytic cleavage in either 5'- to 3'- or 3'- to 5'-direction to yield nucleoside 5'-phosphates.</text>
        <dbReference type="EC" id="3.1.11.6"/>
    </reaction>
</comment>
<evidence type="ECO:0000256" key="2">
    <source>
        <dbReference type="ARBA" id="ARBA00022490"/>
    </source>
</evidence>
<evidence type="ECO:0000256" key="6">
    <source>
        <dbReference type="HAMAP-Rule" id="MF_00337"/>
    </source>
</evidence>
<comment type="caution">
    <text evidence="7">The sequence shown here is derived from an EMBL/GenBank/DDBJ whole genome shotgun (WGS) entry which is preliminary data.</text>
</comment>
<evidence type="ECO:0000313" key="7">
    <source>
        <dbReference type="EMBL" id="KGM31583.1"/>
    </source>
</evidence>
<dbReference type="GO" id="GO:0005829">
    <property type="term" value="C:cytosol"/>
    <property type="evidence" value="ECO:0007669"/>
    <property type="project" value="TreeGrafter"/>
</dbReference>
<dbReference type="NCBIfam" id="TIGR01280">
    <property type="entry name" value="xseB"/>
    <property type="match status" value="1"/>
</dbReference>
<protein>
    <recommendedName>
        <fullName evidence="6">Exodeoxyribonuclease 7 small subunit</fullName>
        <ecNumber evidence="6">3.1.11.6</ecNumber>
    </recommendedName>
    <alternativeName>
        <fullName evidence="6">Exodeoxyribonuclease VII small subunit</fullName>
        <shortName evidence="6">Exonuclease VII small subunit</shortName>
    </alternativeName>
</protein>
<keyword evidence="2 6" id="KW-0963">Cytoplasm</keyword>
<dbReference type="InterPro" id="IPR003761">
    <property type="entry name" value="Exonuc_VII_S"/>
</dbReference>
<proteinExistence type="inferred from homology"/>
<dbReference type="GO" id="GO:0006308">
    <property type="term" value="P:DNA catabolic process"/>
    <property type="evidence" value="ECO:0007669"/>
    <property type="project" value="UniProtKB-UniRule"/>
</dbReference>
<dbReference type="InterPro" id="IPR037004">
    <property type="entry name" value="Exonuc_VII_ssu_sf"/>
</dbReference>
<dbReference type="HAMAP" id="MF_00337">
    <property type="entry name" value="Exonuc_7_S"/>
    <property type="match status" value="1"/>
</dbReference>
<evidence type="ECO:0000256" key="5">
    <source>
        <dbReference type="ARBA" id="ARBA00022839"/>
    </source>
</evidence>
<evidence type="ECO:0000256" key="4">
    <source>
        <dbReference type="ARBA" id="ARBA00022801"/>
    </source>
</evidence>
<dbReference type="EMBL" id="JANX01000477">
    <property type="protein sequence ID" value="KGM31583.1"/>
    <property type="molecule type" value="Genomic_DNA"/>
</dbReference>
<sequence length="83" mass="8925">MADRPIPADIAGLSFEDALAELETIVRQLEAGQGKLDDNITAYERGALLRAHCEAKLREAQARVETISRAADGTVTAKPATFD</sequence>
<organism evidence="7 8">
    <name type="scientific">Inquilinus limosus MP06</name>
    <dbReference type="NCBI Taxonomy" id="1398085"/>
    <lineage>
        <taxon>Bacteria</taxon>
        <taxon>Pseudomonadati</taxon>
        <taxon>Pseudomonadota</taxon>
        <taxon>Alphaproteobacteria</taxon>
        <taxon>Rhodospirillales</taxon>
        <taxon>Rhodospirillaceae</taxon>
        <taxon>Inquilinus</taxon>
    </lineage>
</organism>
<keyword evidence="4 6" id="KW-0378">Hydrolase</keyword>
<dbReference type="NCBIfam" id="NF002139">
    <property type="entry name" value="PRK00977.1-3"/>
    <property type="match status" value="1"/>
</dbReference>
<dbReference type="Proteomes" id="UP000029995">
    <property type="component" value="Unassembled WGS sequence"/>
</dbReference>
<keyword evidence="3 6" id="KW-0540">Nuclease</keyword>